<reference evidence="2 4" key="1">
    <citation type="submission" date="2016-04" db="EMBL/GenBank/DDBJ databases">
        <title>Complete genome sequencing and analysis of CBMB27, Methylobacterium phyllosphaerae isolated from leaf tissues of rice (Oryza sativa L.).</title>
        <authorList>
            <person name="Lee Y."/>
            <person name="Hwangbo K."/>
            <person name="Chung H."/>
            <person name="Yoo J."/>
            <person name="Kim K.Y."/>
            <person name="Sa T.M."/>
            <person name="Um Y."/>
            <person name="Madhaiyan M."/>
        </authorList>
    </citation>
    <scope>NUCLEOTIDE SEQUENCE [LARGE SCALE GENOMIC DNA]</scope>
    <source>
        <strain evidence="2 4">CBMB27</strain>
    </source>
</reference>
<evidence type="ECO:0000313" key="2">
    <source>
        <dbReference type="EMBL" id="APT33504.1"/>
    </source>
</evidence>
<evidence type="ECO:0000256" key="1">
    <source>
        <dbReference type="SAM" id="MobiDB-lite"/>
    </source>
</evidence>
<reference evidence="3 5" key="2">
    <citation type="submission" date="2016-10" db="EMBL/GenBank/DDBJ databases">
        <authorList>
            <person name="Varghese N."/>
            <person name="Submissions S."/>
        </authorList>
    </citation>
    <scope>NUCLEOTIDE SEQUENCE [LARGE SCALE GENOMIC DNA]</scope>
    <source>
        <strain evidence="3 5">CBMB27</strain>
    </source>
</reference>
<dbReference type="Proteomes" id="UP000199140">
    <property type="component" value="Unassembled WGS sequence"/>
</dbReference>
<dbReference type="EMBL" id="CP015367">
    <property type="protein sequence ID" value="APT33504.1"/>
    <property type="molecule type" value="Genomic_DNA"/>
</dbReference>
<dbReference type="KEGG" id="mphy:MCBMB27_04213"/>
<organism evidence="3 5">
    <name type="scientific">Methylobacterium phyllosphaerae</name>
    <dbReference type="NCBI Taxonomy" id="418223"/>
    <lineage>
        <taxon>Bacteria</taxon>
        <taxon>Pseudomonadati</taxon>
        <taxon>Pseudomonadota</taxon>
        <taxon>Alphaproteobacteria</taxon>
        <taxon>Hyphomicrobiales</taxon>
        <taxon>Methylobacteriaceae</taxon>
        <taxon>Methylobacterium</taxon>
    </lineage>
</organism>
<keyword evidence="4" id="KW-1185">Reference proteome</keyword>
<proteinExistence type="predicted"/>
<feature type="compositionally biased region" description="Basic residues" evidence="1">
    <location>
        <begin position="1"/>
        <end position="10"/>
    </location>
</feature>
<sequence length="283" mass="31639">MNAGSRRAKVRGSSEIASRKAGSTTPPLASGLDGLRNISLPNQRDISTKCTDRATLLRKGGVERKIERIKSLFDEAEGSYRDRIDKQIIDCFELANLLWSIRKNCADLLDGEFMRRIKRRPSKSEALRFVLSKVRTDAKEGSLYYRATEPLFSEGVTLPELSKTVTDAGGYRALAAQHVKSPRRRKQPNNQAASDASDASSDDNGEDQSKDEDETEHITRDDQQKYPVVKTLKGTEVLHCKFDGSGRDMTRLETGNWFGVCGRVLGVVDGRPILEFFAYTLFE</sequence>
<feature type="compositionally biased region" description="Acidic residues" evidence="1">
    <location>
        <begin position="200"/>
        <end position="215"/>
    </location>
</feature>
<accession>A0AAE8HXL1</accession>
<evidence type="ECO:0000313" key="3">
    <source>
        <dbReference type="EMBL" id="SFH64537.1"/>
    </source>
</evidence>
<gene>
    <name evidence="2" type="ORF">MCBMB27_04213</name>
    <name evidence="3" type="ORF">SAMN05192567_13916</name>
</gene>
<dbReference type="Proteomes" id="UP000185487">
    <property type="component" value="Chromosome"/>
</dbReference>
<evidence type="ECO:0000313" key="4">
    <source>
        <dbReference type="Proteomes" id="UP000185487"/>
    </source>
</evidence>
<evidence type="ECO:0000313" key="5">
    <source>
        <dbReference type="Proteomes" id="UP000199140"/>
    </source>
</evidence>
<feature type="region of interest" description="Disordered" evidence="1">
    <location>
        <begin position="177"/>
        <end position="226"/>
    </location>
</feature>
<protein>
    <submittedName>
        <fullName evidence="3">Uncharacterized protein</fullName>
    </submittedName>
</protein>
<dbReference type="AlphaFoldDB" id="A0AAE8HXL1"/>
<dbReference type="EMBL" id="FOPK01000039">
    <property type="protein sequence ID" value="SFH64537.1"/>
    <property type="molecule type" value="Genomic_DNA"/>
</dbReference>
<name>A0AAE8HXL1_9HYPH</name>
<feature type="region of interest" description="Disordered" evidence="1">
    <location>
        <begin position="1"/>
        <end position="34"/>
    </location>
</feature>
<dbReference type="RefSeq" id="WP_139231672.1">
    <property type="nucleotide sequence ID" value="NZ_CP015367.1"/>
</dbReference>